<accession>A0A6M1RSS7</accession>
<comment type="caution">
    <text evidence="8">The sequence shown here is derived from an EMBL/GenBank/DDBJ whole genome shotgun (WGS) entry which is preliminary data.</text>
</comment>
<dbReference type="GO" id="GO:0022627">
    <property type="term" value="C:cytosolic small ribosomal subunit"/>
    <property type="evidence" value="ECO:0007669"/>
    <property type="project" value="TreeGrafter"/>
</dbReference>
<dbReference type="FunFam" id="1.10.287.610:FF:000001">
    <property type="entry name" value="30S ribosomal protein S2"/>
    <property type="match status" value="1"/>
</dbReference>
<evidence type="ECO:0000256" key="6">
    <source>
        <dbReference type="RuleBase" id="RU003631"/>
    </source>
</evidence>
<dbReference type="InterPro" id="IPR018130">
    <property type="entry name" value="Ribosomal_uS2_CS"/>
</dbReference>
<evidence type="ECO:0000313" key="8">
    <source>
        <dbReference type="EMBL" id="NGO38411.1"/>
    </source>
</evidence>
<dbReference type="Gene3D" id="1.10.287.610">
    <property type="entry name" value="Helix hairpin bin"/>
    <property type="match status" value="1"/>
</dbReference>
<dbReference type="PRINTS" id="PR00395">
    <property type="entry name" value="RIBOSOMALS2"/>
</dbReference>
<gene>
    <name evidence="5 8" type="primary">rpsB</name>
    <name evidence="8" type="ORF">G4L39_03230</name>
</gene>
<dbReference type="RefSeq" id="WP_165105868.1">
    <property type="nucleotide sequence ID" value="NZ_JAAKYA010000015.1"/>
</dbReference>
<dbReference type="PROSITE" id="PS00962">
    <property type="entry name" value="RIBOSOMAL_S2_1"/>
    <property type="match status" value="1"/>
</dbReference>
<dbReference type="PANTHER" id="PTHR12534">
    <property type="entry name" value="30S RIBOSOMAL PROTEIN S2 PROKARYOTIC AND ORGANELLAR"/>
    <property type="match status" value="1"/>
</dbReference>
<dbReference type="CDD" id="cd01425">
    <property type="entry name" value="RPS2"/>
    <property type="match status" value="1"/>
</dbReference>
<evidence type="ECO:0000256" key="7">
    <source>
        <dbReference type="SAM" id="MobiDB-lite"/>
    </source>
</evidence>
<dbReference type="PROSITE" id="PS00963">
    <property type="entry name" value="RIBOSOMAL_S2_2"/>
    <property type="match status" value="1"/>
</dbReference>
<evidence type="ECO:0000256" key="5">
    <source>
        <dbReference type="HAMAP-Rule" id="MF_00291"/>
    </source>
</evidence>
<evidence type="ECO:0000313" key="9">
    <source>
        <dbReference type="Proteomes" id="UP000477311"/>
    </source>
</evidence>
<keyword evidence="3 5" id="KW-0687">Ribonucleoprotein</keyword>
<dbReference type="PANTHER" id="PTHR12534:SF0">
    <property type="entry name" value="SMALL RIBOSOMAL SUBUNIT PROTEIN US2M"/>
    <property type="match status" value="1"/>
</dbReference>
<keyword evidence="9" id="KW-1185">Reference proteome</keyword>
<proteinExistence type="inferred from homology"/>
<protein>
    <recommendedName>
        <fullName evidence="4 5">Small ribosomal subunit protein uS2</fullName>
    </recommendedName>
</protein>
<dbReference type="EMBL" id="JAAKYA010000015">
    <property type="protein sequence ID" value="NGO38411.1"/>
    <property type="molecule type" value="Genomic_DNA"/>
</dbReference>
<dbReference type="GO" id="GO:0003735">
    <property type="term" value="F:structural constituent of ribosome"/>
    <property type="evidence" value="ECO:0007669"/>
    <property type="project" value="InterPro"/>
</dbReference>
<evidence type="ECO:0000256" key="1">
    <source>
        <dbReference type="ARBA" id="ARBA00006242"/>
    </source>
</evidence>
<reference evidence="8 9" key="1">
    <citation type="submission" date="2020-02" db="EMBL/GenBank/DDBJ databases">
        <title>Draft genome sequence of Limisphaera ngatamarikiensis NGM72.4T, a thermophilic Verrucomicrobia grouped in subdivision 3.</title>
        <authorList>
            <person name="Carere C.R."/>
            <person name="Steen J."/>
            <person name="Hugenholtz P."/>
            <person name="Stott M.B."/>
        </authorList>
    </citation>
    <scope>NUCLEOTIDE SEQUENCE [LARGE SCALE GENOMIC DNA]</scope>
    <source>
        <strain evidence="8 9">NGM72.4</strain>
    </source>
</reference>
<dbReference type="Pfam" id="PF00318">
    <property type="entry name" value="Ribosomal_S2"/>
    <property type="match status" value="1"/>
</dbReference>
<dbReference type="InterPro" id="IPR001865">
    <property type="entry name" value="Ribosomal_uS2"/>
</dbReference>
<dbReference type="Proteomes" id="UP000477311">
    <property type="component" value="Unassembled WGS sequence"/>
</dbReference>
<evidence type="ECO:0000256" key="2">
    <source>
        <dbReference type="ARBA" id="ARBA00022980"/>
    </source>
</evidence>
<dbReference type="InterPro" id="IPR023591">
    <property type="entry name" value="Ribosomal_uS2_flav_dom_sf"/>
</dbReference>
<dbReference type="Gene3D" id="3.40.50.10490">
    <property type="entry name" value="Glucose-6-phosphate isomerase like protein, domain 1"/>
    <property type="match status" value="1"/>
</dbReference>
<name>A0A6M1RSS7_9BACT</name>
<feature type="region of interest" description="Disordered" evidence="7">
    <location>
        <begin position="251"/>
        <end position="272"/>
    </location>
</feature>
<dbReference type="AlphaFoldDB" id="A0A6M1RSS7"/>
<dbReference type="HAMAP" id="MF_00291_B">
    <property type="entry name" value="Ribosomal_uS2_B"/>
    <property type="match status" value="1"/>
</dbReference>
<comment type="similarity">
    <text evidence="1 5 6">Belongs to the universal ribosomal protein uS2 family.</text>
</comment>
<keyword evidence="2 5" id="KW-0689">Ribosomal protein</keyword>
<dbReference type="SUPFAM" id="SSF52313">
    <property type="entry name" value="Ribosomal protein S2"/>
    <property type="match status" value="1"/>
</dbReference>
<dbReference type="GO" id="GO:0006412">
    <property type="term" value="P:translation"/>
    <property type="evidence" value="ECO:0007669"/>
    <property type="project" value="UniProtKB-UniRule"/>
</dbReference>
<dbReference type="InterPro" id="IPR005706">
    <property type="entry name" value="Ribosomal_uS2_bac/mit/plastid"/>
</dbReference>
<organism evidence="8 9">
    <name type="scientific">Limisphaera ngatamarikiensis</name>
    <dbReference type="NCBI Taxonomy" id="1324935"/>
    <lineage>
        <taxon>Bacteria</taxon>
        <taxon>Pseudomonadati</taxon>
        <taxon>Verrucomicrobiota</taxon>
        <taxon>Verrucomicrobiia</taxon>
        <taxon>Limisphaerales</taxon>
        <taxon>Limisphaeraceae</taxon>
        <taxon>Limisphaera</taxon>
    </lineage>
</organism>
<evidence type="ECO:0000256" key="3">
    <source>
        <dbReference type="ARBA" id="ARBA00023274"/>
    </source>
</evidence>
<sequence>MLSIGIKELLDAGVHFGHQTRRWNPKMKPYIFDARNGIHIIDLSKTLAHLESACSFLREVVLRGDRIIFVGTKKQAQQVIRDTAKECGQFWVTERWLGGTLTNFVTIRRSMGRLDELEKLETSGAINNYVKQEQSRLRREAARLRKYFEGIRGMDRLPGAVFVVDTKREHNAVAEARKKKIPVVAIVDTNCDPDEVDYPIPGNDDAIRSIRLILGVVAQTILQARAEFESRQARRGEGRAEAGAAAGAAAAAESPAASGVAEGAAAAEVPSSAAATPVEVAAPASGVEPAGQETGTAAPAA</sequence>
<dbReference type="NCBIfam" id="TIGR01011">
    <property type="entry name" value="rpsB_bact"/>
    <property type="match status" value="1"/>
</dbReference>
<evidence type="ECO:0000256" key="4">
    <source>
        <dbReference type="ARBA" id="ARBA00035256"/>
    </source>
</evidence>